<feature type="site" description="Deprotonates C-terminal active site Cys" evidence="8">
    <location>
        <position position="27"/>
    </location>
</feature>
<evidence type="ECO:0000256" key="4">
    <source>
        <dbReference type="ARBA" id="ARBA00023157"/>
    </source>
</evidence>
<feature type="active site" description="Nucleophile" evidence="8">
    <location>
        <position position="29"/>
    </location>
</feature>
<dbReference type="EMBL" id="JACHKT010000023">
    <property type="protein sequence ID" value="MBB6004438.1"/>
    <property type="molecule type" value="Genomic_DNA"/>
</dbReference>
<keyword evidence="2" id="KW-0813">Transport</keyword>
<evidence type="ECO:0000256" key="9">
    <source>
        <dbReference type="PIRSR" id="PIRSR000077-4"/>
    </source>
</evidence>
<accession>A0A841EUX2</accession>
<dbReference type="NCBIfam" id="TIGR01068">
    <property type="entry name" value="thioredoxin"/>
    <property type="match status" value="1"/>
</dbReference>
<comment type="similarity">
    <text evidence="1 7">Belongs to the thioredoxin family.</text>
</comment>
<evidence type="ECO:0000256" key="2">
    <source>
        <dbReference type="ARBA" id="ARBA00022448"/>
    </source>
</evidence>
<keyword evidence="5 9" id="KW-0676">Redox-active center</keyword>
<evidence type="ECO:0000256" key="7">
    <source>
        <dbReference type="PIRNR" id="PIRNR000077"/>
    </source>
</evidence>
<dbReference type="CDD" id="cd02947">
    <property type="entry name" value="TRX_family"/>
    <property type="match status" value="1"/>
</dbReference>
<dbReference type="Gene3D" id="3.40.30.10">
    <property type="entry name" value="Glutaredoxin"/>
    <property type="match status" value="1"/>
</dbReference>
<evidence type="ECO:0000256" key="6">
    <source>
        <dbReference type="NCBIfam" id="TIGR01068"/>
    </source>
</evidence>
<keyword evidence="3" id="KW-0249">Electron transport</keyword>
<dbReference type="RefSeq" id="WP_184135419.1">
    <property type="nucleotide sequence ID" value="NZ_JACHKT010000023.1"/>
</dbReference>
<dbReference type="GO" id="GO:0015035">
    <property type="term" value="F:protein-disulfide reductase activity"/>
    <property type="evidence" value="ECO:0007669"/>
    <property type="project" value="UniProtKB-UniRule"/>
</dbReference>
<dbReference type="GO" id="GO:0005829">
    <property type="term" value="C:cytosol"/>
    <property type="evidence" value="ECO:0007669"/>
    <property type="project" value="TreeGrafter"/>
</dbReference>
<dbReference type="PROSITE" id="PS51352">
    <property type="entry name" value="THIOREDOXIN_2"/>
    <property type="match status" value="1"/>
</dbReference>
<comment type="caution">
    <text evidence="11">The sequence shown here is derived from an EMBL/GenBank/DDBJ whole genome shotgun (WGS) entry which is preliminary data.</text>
</comment>
<dbReference type="InterPro" id="IPR005746">
    <property type="entry name" value="Thioredoxin"/>
</dbReference>
<keyword evidence="12" id="KW-1185">Reference proteome</keyword>
<dbReference type="Pfam" id="PF00085">
    <property type="entry name" value="Thioredoxin"/>
    <property type="match status" value="1"/>
</dbReference>
<feature type="site" description="Contributes to redox potential value" evidence="8">
    <location>
        <position position="28"/>
    </location>
</feature>
<sequence length="104" mass="11679">MEKKESFSEIIQGSTPVLVDFFAEWCGPCKTMSPILKDFATQMGDKVRVLKIDVDKSPSTAATYRIQGVPTLILFKDGKIVWRQSGVVQKQQLAQIVNQFSQQV</sequence>
<keyword evidence="4 9" id="KW-1015">Disulfide bond</keyword>
<protein>
    <recommendedName>
        <fullName evidence="6 7">Thioredoxin</fullName>
    </recommendedName>
</protein>
<evidence type="ECO:0000259" key="10">
    <source>
        <dbReference type="PROSITE" id="PS51352"/>
    </source>
</evidence>
<feature type="disulfide bond" description="Redox-active" evidence="9">
    <location>
        <begin position="26"/>
        <end position="29"/>
    </location>
</feature>
<evidence type="ECO:0000256" key="1">
    <source>
        <dbReference type="ARBA" id="ARBA00008987"/>
    </source>
</evidence>
<feature type="site" description="Deprotonates C-terminal active site Cys" evidence="8">
    <location>
        <position position="20"/>
    </location>
</feature>
<dbReference type="PANTHER" id="PTHR45663">
    <property type="entry name" value="GEO12009P1"/>
    <property type="match status" value="1"/>
</dbReference>
<dbReference type="PANTHER" id="PTHR45663:SF11">
    <property type="entry name" value="GEO12009P1"/>
    <property type="match status" value="1"/>
</dbReference>
<dbReference type="FunFam" id="3.40.30.10:FF:000001">
    <property type="entry name" value="Thioredoxin"/>
    <property type="match status" value="1"/>
</dbReference>
<dbReference type="PRINTS" id="PR00421">
    <property type="entry name" value="THIOREDOXIN"/>
</dbReference>
<name>A0A841EUX2_9BACT</name>
<dbReference type="Proteomes" id="UP000524404">
    <property type="component" value="Unassembled WGS sequence"/>
</dbReference>
<evidence type="ECO:0000256" key="5">
    <source>
        <dbReference type="ARBA" id="ARBA00023284"/>
    </source>
</evidence>
<dbReference type="InterPro" id="IPR013766">
    <property type="entry name" value="Thioredoxin_domain"/>
</dbReference>
<reference evidence="11 12" key="1">
    <citation type="submission" date="2020-08" db="EMBL/GenBank/DDBJ databases">
        <title>Functional genomics of gut bacteria from endangered species of beetles.</title>
        <authorList>
            <person name="Carlos-Shanley C."/>
        </authorList>
    </citation>
    <scope>NUCLEOTIDE SEQUENCE [LARGE SCALE GENOMIC DNA]</scope>
    <source>
        <strain evidence="11 12">S00070</strain>
    </source>
</reference>
<dbReference type="PIRSF" id="PIRSF000077">
    <property type="entry name" value="Thioredoxin"/>
    <property type="match status" value="1"/>
</dbReference>
<dbReference type="AlphaFoldDB" id="A0A841EUX2"/>
<organism evidence="11 12">
    <name type="scientific">Arcicella rosea</name>
    <dbReference type="NCBI Taxonomy" id="502909"/>
    <lineage>
        <taxon>Bacteria</taxon>
        <taxon>Pseudomonadati</taxon>
        <taxon>Bacteroidota</taxon>
        <taxon>Cytophagia</taxon>
        <taxon>Cytophagales</taxon>
        <taxon>Flectobacillaceae</taxon>
        <taxon>Arcicella</taxon>
    </lineage>
</organism>
<proteinExistence type="inferred from homology"/>
<dbReference type="PROSITE" id="PS00194">
    <property type="entry name" value="THIOREDOXIN_1"/>
    <property type="match status" value="1"/>
</dbReference>
<evidence type="ECO:0000256" key="3">
    <source>
        <dbReference type="ARBA" id="ARBA00022982"/>
    </source>
</evidence>
<evidence type="ECO:0000256" key="8">
    <source>
        <dbReference type="PIRSR" id="PIRSR000077-1"/>
    </source>
</evidence>
<gene>
    <name evidence="11" type="ORF">HNP25_003101</name>
</gene>
<feature type="active site" description="Nucleophile" evidence="8">
    <location>
        <position position="26"/>
    </location>
</feature>
<evidence type="ECO:0000313" key="12">
    <source>
        <dbReference type="Proteomes" id="UP000524404"/>
    </source>
</evidence>
<feature type="domain" description="Thioredoxin" evidence="10">
    <location>
        <begin position="1"/>
        <end position="102"/>
    </location>
</feature>
<dbReference type="GO" id="GO:0045454">
    <property type="term" value="P:cell redox homeostasis"/>
    <property type="evidence" value="ECO:0007669"/>
    <property type="project" value="TreeGrafter"/>
</dbReference>
<evidence type="ECO:0000313" key="11">
    <source>
        <dbReference type="EMBL" id="MBB6004438.1"/>
    </source>
</evidence>
<dbReference type="InterPro" id="IPR036249">
    <property type="entry name" value="Thioredoxin-like_sf"/>
</dbReference>
<dbReference type="InterPro" id="IPR017937">
    <property type="entry name" value="Thioredoxin_CS"/>
</dbReference>
<dbReference type="SUPFAM" id="SSF52833">
    <property type="entry name" value="Thioredoxin-like"/>
    <property type="match status" value="1"/>
</dbReference>